<dbReference type="OrthoDB" id="1658288at2759"/>
<dbReference type="GO" id="GO:0016020">
    <property type="term" value="C:membrane"/>
    <property type="evidence" value="ECO:0007669"/>
    <property type="project" value="TreeGrafter"/>
</dbReference>
<keyword evidence="4" id="KW-1185">Reference proteome</keyword>
<dbReference type="PANTHER" id="PTHR24185">
    <property type="entry name" value="CALCIUM-INDEPENDENT PHOSPHOLIPASE A2-GAMMA"/>
    <property type="match status" value="1"/>
</dbReference>
<dbReference type="GO" id="GO:0019369">
    <property type="term" value="P:arachidonate metabolic process"/>
    <property type="evidence" value="ECO:0007669"/>
    <property type="project" value="TreeGrafter"/>
</dbReference>
<accession>A0A6A6EDI6</accession>
<dbReference type="PANTHER" id="PTHR24185:SF1">
    <property type="entry name" value="CALCIUM-INDEPENDENT PHOSPHOLIPASE A2-GAMMA"/>
    <property type="match status" value="1"/>
</dbReference>
<keyword evidence="2" id="KW-0442">Lipid degradation</keyword>
<gene>
    <name evidence="3" type="ORF">K469DRAFT_747798</name>
</gene>
<dbReference type="Proteomes" id="UP000800200">
    <property type="component" value="Unassembled WGS sequence"/>
</dbReference>
<dbReference type="GO" id="GO:0047499">
    <property type="term" value="F:calcium-independent phospholipase A2 activity"/>
    <property type="evidence" value="ECO:0007669"/>
    <property type="project" value="TreeGrafter"/>
</dbReference>
<dbReference type="EMBL" id="ML994620">
    <property type="protein sequence ID" value="KAF2189804.1"/>
    <property type="molecule type" value="Genomic_DNA"/>
</dbReference>
<keyword evidence="2" id="KW-0443">Lipid metabolism</keyword>
<organism evidence="3 4">
    <name type="scientific">Zopfia rhizophila CBS 207.26</name>
    <dbReference type="NCBI Taxonomy" id="1314779"/>
    <lineage>
        <taxon>Eukaryota</taxon>
        <taxon>Fungi</taxon>
        <taxon>Dikarya</taxon>
        <taxon>Ascomycota</taxon>
        <taxon>Pezizomycotina</taxon>
        <taxon>Dothideomycetes</taxon>
        <taxon>Dothideomycetes incertae sedis</taxon>
        <taxon>Zopfiaceae</taxon>
        <taxon>Zopfia</taxon>
    </lineage>
</organism>
<dbReference type="AlphaFoldDB" id="A0A6A6EDI6"/>
<evidence type="ECO:0000256" key="2">
    <source>
        <dbReference type="ARBA" id="ARBA00022963"/>
    </source>
</evidence>
<proteinExistence type="predicted"/>
<evidence type="ECO:0000313" key="4">
    <source>
        <dbReference type="Proteomes" id="UP000800200"/>
    </source>
</evidence>
<keyword evidence="1" id="KW-0378">Hydrolase</keyword>
<reference evidence="3" key="1">
    <citation type="journal article" date="2020" name="Stud. Mycol.">
        <title>101 Dothideomycetes genomes: a test case for predicting lifestyles and emergence of pathogens.</title>
        <authorList>
            <person name="Haridas S."/>
            <person name="Albert R."/>
            <person name="Binder M."/>
            <person name="Bloem J."/>
            <person name="Labutti K."/>
            <person name="Salamov A."/>
            <person name="Andreopoulos B."/>
            <person name="Baker S."/>
            <person name="Barry K."/>
            <person name="Bills G."/>
            <person name="Bluhm B."/>
            <person name="Cannon C."/>
            <person name="Castanera R."/>
            <person name="Culley D."/>
            <person name="Daum C."/>
            <person name="Ezra D."/>
            <person name="Gonzalez J."/>
            <person name="Henrissat B."/>
            <person name="Kuo A."/>
            <person name="Liang C."/>
            <person name="Lipzen A."/>
            <person name="Lutzoni F."/>
            <person name="Magnuson J."/>
            <person name="Mondo S."/>
            <person name="Nolan M."/>
            <person name="Ohm R."/>
            <person name="Pangilinan J."/>
            <person name="Park H.-J."/>
            <person name="Ramirez L."/>
            <person name="Alfaro M."/>
            <person name="Sun H."/>
            <person name="Tritt A."/>
            <person name="Yoshinaga Y."/>
            <person name="Zwiers L.-H."/>
            <person name="Turgeon B."/>
            <person name="Goodwin S."/>
            <person name="Spatafora J."/>
            <person name="Crous P."/>
            <person name="Grigoriev I."/>
        </authorList>
    </citation>
    <scope>NUCLEOTIDE SEQUENCE</scope>
    <source>
        <strain evidence="3">CBS 207.26</strain>
    </source>
</reference>
<dbReference type="Gene3D" id="3.40.1090.10">
    <property type="entry name" value="Cytosolic phospholipase A2 catalytic domain"/>
    <property type="match status" value="1"/>
</dbReference>
<name>A0A6A6EDI6_9PEZI</name>
<protein>
    <submittedName>
        <fullName evidence="3">Uncharacterized protein</fullName>
    </submittedName>
</protein>
<evidence type="ECO:0000313" key="3">
    <source>
        <dbReference type="EMBL" id="KAF2189804.1"/>
    </source>
</evidence>
<sequence>MAPALLSLAARLFRKVKVWKTTRATPAASSFFDLFANGNFQETFDDGAAGANNPVYNMWIEAQDVWQGSLEDKVKCTVNDDLVGVGQSLLAIATETEKAAGKFSRDKSELENAGQYYRFIVLRGLEDVDIEDSKRKNTIIAATNRYIESQAAFKLMKACADNMGKEYW</sequence>
<evidence type="ECO:0000256" key="1">
    <source>
        <dbReference type="ARBA" id="ARBA00022801"/>
    </source>
</evidence>
<dbReference type="GO" id="GO:0016042">
    <property type="term" value="P:lipid catabolic process"/>
    <property type="evidence" value="ECO:0007669"/>
    <property type="project" value="UniProtKB-KW"/>
</dbReference>